<dbReference type="SMART" id="SM00248">
    <property type="entry name" value="ANK"/>
    <property type="match status" value="6"/>
</dbReference>
<proteinExistence type="predicted"/>
<dbReference type="InterPro" id="IPR002110">
    <property type="entry name" value="Ankyrin_rpt"/>
</dbReference>
<dbReference type="PANTHER" id="PTHR24198">
    <property type="entry name" value="ANKYRIN REPEAT AND PROTEIN KINASE DOMAIN-CONTAINING PROTEIN"/>
    <property type="match status" value="1"/>
</dbReference>
<dbReference type="SUPFAM" id="SSF48403">
    <property type="entry name" value="Ankyrin repeat"/>
    <property type="match status" value="1"/>
</dbReference>
<dbReference type="Pfam" id="PF12796">
    <property type="entry name" value="Ank_2"/>
    <property type="match status" value="2"/>
</dbReference>
<dbReference type="InterPro" id="IPR036770">
    <property type="entry name" value="Ankyrin_rpt-contain_sf"/>
</dbReference>
<keyword evidence="2 3" id="KW-0040">ANK repeat</keyword>
<dbReference type="PANTHER" id="PTHR24198:SF165">
    <property type="entry name" value="ANKYRIN REPEAT-CONTAINING PROTEIN-RELATED"/>
    <property type="match status" value="1"/>
</dbReference>
<keyword evidence="6" id="KW-1185">Reference proteome</keyword>
<dbReference type="PROSITE" id="PS50297">
    <property type="entry name" value="ANK_REP_REGION"/>
    <property type="match status" value="1"/>
</dbReference>
<feature type="repeat" description="ANK" evidence="3">
    <location>
        <begin position="114"/>
        <end position="146"/>
    </location>
</feature>
<evidence type="ECO:0000256" key="2">
    <source>
        <dbReference type="ARBA" id="ARBA00023043"/>
    </source>
</evidence>
<dbReference type="Gene3D" id="1.25.40.20">
    <property type="entry name" value="Ankyrin repeat-containing domain"/>
    <property type="match status" value="2"/>
</dbReference>
<feature type="region of interest" description="Disordered" evidence="4">
    <location>
        <begin position="383"/>
        <end position="409"/>
    </location>
</feature>
<accession>A0AAV2PSG7</accession>
<evidence type="ECO:0000313" key="6">
    <source>
        <dbReference type="Proteomes" id="UP001497623"/>
    </source>
</evidence>
<evidence type="ECO:0000256" key="1">
    <source>
        <dbReference type="ARBA" id="ARBA00022737"/>
    </source>
</evidence>
<feature type="region of interest" description="Disordered" evidence="4">
    <location>
        <begin position="321"/>
        <end position="354"/>
    </location>
</feature>
<feature type="compositionally biased region" description="Low complexity" evidence="4">
    <location>
        <begin position="321"/>
        <end position="337"/>
    </location>
</feature>
<dbReference type="EMBL" id="CAXKWB010001437">
    <property type="protein sequence ID" value="CAL4064353.1"/>
    <property type="molecule type" value="Genomic_DNA"/>
</dbReference>
<evidence type="ECO:0000256" key="4">
    <source>
        <dbReference type="SAM" id="MobiDB-lite"/>
    </source>
</evidence>
<reference evidence="5 6" key="1">
    <citation type="submission" date="2024-05" db="EMBL/GenBank/DDBJ databases">
        <authorList>
            <person name="Wallberg A."/>
        </authorList>
    </citation>
    <scope>NUCLEOTIDE SEQUENCE [LARGE SCALE GENOMIC DNA]</scope>
</reference>
<organism evidence="5 6">
    <name type="scientific">Meganyctiphanes norvegica</name>
    <name type="common">Northern krill</name>
    <name type="synonym">Thysanopoda norvegica</name>
    <dbReference type="NCBI Taxonomy" id="48144"/>
    <lineage>
        <taxon>Eukaryota</taxon>
        <taxon>Metazoa</taxon>
        <taxon>Ecdysozoa</taxon>
        <taxon>Arthropoda</taxon>
        <taxon>Crustacea</taxon>
        <taxon>Multicrustacea</taxon>
        <taxon>Malacostraca</taxon>
        <taxon>Eumalacostraca</taxon>
        <taxon>Eucarida</taxon>
        <taxon>Euphausiacea</taxon>
        <taxon>Euphausiidae</taxon>
        <taxon>Meganyctiphanes</taxon>
    </lineage>
</organism>
<dbReference type="AlphaFoldDB" id="A0AAV2PSG7"/>
<sequence>MFRAFTKIPLPALMFIPIHTAAEDGDDMEVRRLLTSGSNFKGNNNEHSVPAMHFAAGFGYVNIMAILKQHQADVMAIDHNGSTALHWAAVTNMKEACVWLLTQPEMNIEHVDVLGQTAMQVAASDGNVSIMATLKHHQADVNATDSGGRTALHWSAMMNKKEACVWLLDQPETNIAAADDSGRTPADLAEKLHHTELADWLRAYPADLATADVADAHGAAADVDYNILAFLLVCNSLLSLLLTRRHRWFRNIWKPDSHTHHPKGSTPGAGNAAATSVDNDASAVARIDPASVAAMTDPISAAARTDPAPAAANNDHASAVTDMASAADRTDPASAAAKTDPASVAARIDPASATSRAGPAFAAAMTDPATAAVRTDTDFADARTDPYSVEARTNPASATATPDIATVQL</sequence>
<protein>
    <submittedName>
        <fullName evidence="5">Uncharacterized protein</fullName>
    </submittedName>
</protein>
<dbReference type="Proteomes" id="UP001497623">
    <property type="component" value="Unassembled WGS sequence"/>
</dbReference>
<feature type="region of interest" description="Disordered" evidence="4">
    <location>
        <begin position="255"/>
        <end position="277"/>
    </location>
</feature>
<comment type="caution">
    <text evidence="5">The sequence shown here is derived from an EMBL/GenBank/DDBJ whole genome shotgun (WGS) entry which is preliminary data.</text>
</comment>
<evidence type="ECO:0000313" key="5">
    <source>
        <dbReference type="EMBL" id="CAL4064353.1"/>
    </source>
</evidence>
<keyword evidence="1" id="KW-0677">Repeat</keyword>
<gene>
    <name evidence="5" type="ORF">MNOR_LOCUS4002</name>
</gene>
<evidence type="ECO:0000256" key="3">
    <source>
        <dbReference type="PROSITE-ProRule" id="PRU00023"/>
    </source>
</evidence>
<name>A0AAV2PSG7_MEGNR</name>
<dbReference type="PROSITE" id="PS50088">
    <property type="entry name" value="ANK_REPEAT"/>
    <property type="match status" value="1"/>
</dbReference>